<feature type="signal peptide" evidence="1">
    <location>
        <begin position="1"/>
        <end position="21"/>
    </location>
</feature>
<gene>
    <name evidence="2" type="ORF">SAMN02927921_02798</name>
</gene>
<name>A0A1K1QS86_9FLAO</name>
<dbReference type="STRING" id="1150368.SAMN02927921_02798"/>
<keyword evidence="1" id="KW-0732">Signal</keyword>
<dbReference type="OrthoDB" id="1092930at2"/>
<reference evidence="2 3" key="1">
    <citation type="submission" date="2016-11" db="EMBL/GenBank/DDBJ databases">
        <authorList>
            <person name="Jaros S."/>
            <person name="Januszkiewicz K."/>
            <person name="Wedrychowicz H."/>
        </authorList>
    </citation>
    <scope>NUCLEOTIDE SEQUENCE [LARGE SCALE GENOMIC DNA]</scope>
    <source>
        <strain evidence="2 3">CGMCC 1.12145</strain>
    </source>
</reference>
<sequence>MRYVLLLYLSVLLWSCGDDNAYDTDFDAGEDFTDSNIRVLSIDTMTVEMSTMKFDSLITSDATRILVGQYTDTVFGKTTASSYFELLPSSYSISNDAVFDSISLFLGYDNYYYNDTLQTSSIHVKRLTSKVKPPQGNSFYNTQSIAHESQDLGVISFTPRPLGGKDSVEIRLDESFGEDLFERIQNKNISTNDQLREYFKGVVLQPGEDDNGAVLGFSTTSGNTYLRLYYSTRETEEATVKYTDFTITTGNSPATFFNGIVSEDSNTLFSNLTSHKTLLSSSDTGNRTFIQSGRGLATRINFPSVRSLYDIQGTGTVLSAVLKIKPANTYYDKNLSLRDTLNIYVVDQNNDITEQLTTSESTALQAILNRENQEFNDVYFEVPLGTYLERLLTATREDRSSIILIPNEYSSSIDRMVLNGENNEDYKATLEVIYAVYDENQE</sequence>
<protein>
    <recommendedName>
        <fullName evidence="4">DUF4270 domain-containing protein</fullName>
    </recommendedName>
</protein>
<accession>A0A1K1QS86</accession>
<dbReference type="InterPro" id="IPR025366">
    <property type="entry name" value="DUF4270"/>
</dbReference>
<feature type="chain" id="PRO_5013108965" description="DUF4270 domain-containing protein" evidence="1">
    <location>
        <begin position="22"/>
        <end position="442"/>
    </location>
</feature>
<evidence type="ECO:0000256" key="1">
    <source>
        <dbReference type="SAM" id="SignalP"/>
    </source>
</evidence>
<dbReference type="Pfam" id="PF14092">
    <property type="entry name" value="DUF4270"/>
    <property type="match status" value="1"/>
</dbReference>
<dbReference type="AlphaFoldDB" id="A0A1K1QS86"/>
<keyword evidence="3" id="KW-1185">Reference proteome</keyword>
<dbReference type="EMBL" id="FPJE01000015">
    <property type="protein sequence ID" value="SFW62629.1"/>
    <property type="molecule type" value="Genomic_DNA"/>
</dbReference>
<organism evidence="2 3">
    <name type="scientific">Sinomicrobium oceani</name>
    <dbReference type="NCBI Taxonomy" id="1150368"/>
    <lineage>
        <taxon>Bacteria</taxon>
        <taxon>Pseudomonadati</taxon>
        <taxon>Bacteroidota</taxon>
        <taxon>Flavobacteriia</taxon>
        <taxon>Flavobacteriales</taxon>
        <taxon>Flavobacteriaceae</taxon>
        <taxon>Sinomicrobium</taxon>
    </lineage>
</organism>
<evidence type="ECO:0000313" key="2">
    <source>
        <dbReference type="EMBL" id="SFW62629.1"/>
    </source>
</evidence>
<dbReference type="Proteomes" id="UP000182248">
    <property type="component" value="Unassembled WGS sequence"/>
</dbReference>
<proteinExistence type="predicted"/>
<dbReference type="RefSeq" id="WP_072318006.1">
    <property type="nucleotide sequence ID" value="NZ_FPJE01000015.1"/>
</dbReference>
<evidence type="ECO:0000313" key="3">
    <source>
        <dbReference type="Proteomes" id="UP000182248"/>
    </source>
</evidence>
<evidence type="ECO:0008006" key="4">
    <source>
        <dbReference type="Google" id="ProtNLM"/>
    </source>
</evidence>